<dbReference type="AlphaFoldDB" id="A0A4U0UY38"/>
<reference evidence="2 3" key="1">
    <citation type="submission" date="2017-03" db="EMBL/GenBank/DDBJ databases">
        <title>Genomes of endolithic fungi from Antarctica.</title>
        <authorList>
            <person name="Coleine C."/>
            <person name="Masonjones S."/>
            <person name="Stajich J.E."/>
        </authorList>
    </citation>
    <scope>NUCLEOTIDE SEQUENCE [LARGE SCALE GENOMIC DNA]</scope>
    <source>
        <strain evidence="2 3">CCFEE 5311</strain>
    </source>
</reference>
<dbReference type="OrthoDB" id="3172332at2759"/>
<dbReference type="STRING" id="329885.A0A4U0UY38"/>
<dbReference type="EMBL" id="NAJP01000034">
    <property type="protein sequence ID" value="TKA40186.1"/>
    <property type="molecule type" value="Genomic_DNA"/>
</dbReference>
<proteinExistence type="predicted"/>
<evidence type="ECO:0000256" key="1">
    <source>
        <dbReference type="SAM" id="MobiDB-lite"/>
    </source>
</evidence>
<sequence>MLTYRTTGPWLEDWEKTFSAFLLQQQASFDDRDRKAAMILKAHHLVGETLAQVDLALGELGWDAFRPQFAAIVDLATAVLEDSNKSDVSVIEARWKTGGVFISSTSATLSFTLGIVDPLFEFILRLEEDGADSPVKQSSDVPLNSGVTESWLDFSDKSSADSARGRVMYKKAIPRVTPRSALNPGLFEGQTSEESGLFMGMADAGVGPTGLDPDVGSSATGTWATRPELLTWEDFDTDWQASGTEGHQGYSLDE</sequence>
<comment type="caution">
    <text evidence="2">The sequence shown here is derived from an EMBL/GenBank/DDBJ whole genome shotgun (WGS) entry which is preliminary data.</text>
</comment>
<protein>
    <submittedName>
        <fullName evidence="2">Uncharacterized protein</fullName>
    </submittedName>
</protein>
<dbReference type="Proteomes" id="UP000310066">
    <property type="component" value="Unassembled WGS sequence"/>
</dbReference>
<name>A0A4U0UY38_9PEZI</name>
<feature type="region of interest" description="Disordered" evidence="1">
    <location>
        <begin position="234"/>
        <end position="254"/>
    </location>
</feature>
<evidence type="ECO:0000313" key="2">
    <source>
        <dbReference type="EMBL" id="TKA40186.1"/>
    </source>
</evidence>
<organism evidence="2 3">
    <name type="scientific">Friedmanniomyces endolithicus</name>
    <dbReference type="NCBI Taxonomy" id="329885"/>
    <lineage>
        <taxon>Eukaryota</taxon>
        <taxon>Fungi</taxon>
        <taxon>Dikarya</taxon>
        <taxon>Ascomycota</taxon>
        <taxon>Pezizomycotina</taxon>
        <taxon>Dothideomycetes</taxon>
        <taxon>Dothideomycetidae</taxon>
        <taxon>Mycosphaerellales</taxon>
        <taxon>Teratosphaeriaceae</taxon>
        <taxon>Friedmanniomyces</taxon>
    </lineage>
</organism>
<accession>A0A4U0UY38</accession>
<gene>
    <name evidence="2" type="ORF">B0A54_10791</name>
</gene>
<evidence type="ECO:0000313" key="3">
    <source>
        <dbReference type="Proteomes" id="UP000310066"/>
    </source>
</evidence>